<evidence type="ECO:0000256" key="1">
    <source>
        <dbReference type="SAM" id="MobiDB-lite"/>
    </source>
</evidence>
<organism evidence="2">
    <name type="scientific">uncultured prokaryote</name>
    <dbReference type="NCBI Taxonomy" id="198431"/>
    <lineage>
        <taxon>unclassified sequences</taxon>
        <taxon>environmental samples</taxon>
    </lineage>
</organism>
<dbReference type="InterPro" id="IPR007499">
    <property type="entry name" value="ERF_bacteria_virus"/>
</dbReference>
<dbReference type="EMBL" id="LN854260">
    <property type="protein sequence ID" value="CRY97815.1"/>
    <property type="molecule type" value="Genomic_DNA"/>
</dbReference>
<dbReference type="AlphaFoldDB" id="A0A0H5Q8T1"/>
<reference evidence="2" key="1">
    <citation type="submission" date="2015-06" db="EMBL/GenBank/DDBJ databases">
        <authorList>
            <person name="Joergensen T."/>
        </authorList>
    </citation>
    <scope>NUCLEOTIDE SEQUENCE</scope>
    <source>
        <strain evidence="2">RGFK1758</strain>
    </source>
</reference>
<accession>A0A0H5Q8T1</accession>
<reference evidence="2" key="2">
    <citation type="submission" date="2015-07" db="EMBL/GenBank/DDBJ databases">
        <title>Plasmids, circular viruses and viroids from rat gut.</title>
        <authorList>
            <person name="Jorgensen T.J."/>
            <person name="Hansen M.A."/>
            <person name="Xu Z."/>
            <person name="Tabak M.A."/>
            <person name="Sorensen S.J."/>
            <person name="Hansen L.H."/>
        </authorList>
    </citation>
    <scope>NUCLEOTIDE SEQUENCE</scope>
    <source>
        <strain evidence="2">RGFK1758</strain>
    </source>
</reference>
<protein>
    <submittedName>
        <fullName evidence="2">Uncharacterized protein</fullName>
    </submittedName>
</protein>
<feature type="region of interest" description="Disordered" evidence="1">
    <location>
        <begin position="222"/>
        <end position="273"/>
    </location>
</feature>
<evidence type="ECO:0000313" key="2">
    <source>
        <dbReference type="EMBL" id="CRY97815.1"/>
    </source>
</evidence>
<sequence length="273" mass="29822">MAASTMAISSIFISVATVSTRLWMDKYHLSLVPGIVGGTTKVEPYPYKKTKTTKGGEIYEENVNEVLVSADMTWTWVNNDNPEEKVVVGWTLVGQQSDASQAFGSGLTYSDRYFLLKYFNVATTDDDPDAHRSKQRAAEAAEDKMIAEQIIGTFDEVVKMFLKENESKAEDVKKFVSKYAKGGNYFAITESTLAAKLLDDFKETFKICDKCLDELEAFFEVGGDVEPHPPEPVEPDPDVPTDPENPDEGGGENPDPGDGGGENPDAGEGGPQP</sequence>
<feature type="compositionally biased region" description="Gly residues" evidence="1">
    <location>
        <begin position="257"/>
        <end position="273"/>
    </location>
</feature>
<feature type="compositionally biased region" description="Acidic residues" evidence="1">
    <location>
        <begin position="233"/>
        <end position="250"/>
    </location>
</feature>
<dbReference type="Pfam" id="PF04404">
    <property type="entry name" value="ERF"/>
    <property type="match status" value="1"/>
</dbReference>
<proteinExistence type="predicted"/>
<name>A0A0H5Q8T1_9ZZZZ</name>